<keyword evidence="3" id="KW-0238">DNA-binding</keyword>
<keyword evidence="2" id="KW-0805">Transcription regulation</keyword>
<feature type="coiled-coil region" evidence="5">
    <location>
        <begin position="73"/>
        <end position="107"/>
    </location>
</feature>
<dbReference type="PANTHER" id="PTHR30204">
    <property type="entry name" value="REDOX-CYCLING DRUG-SENSING TRANSCRIPTIONAL ACTIVATOR SOXR"/>
    <property type="match status" value="1"/>
</dbReference>
<evidence type="ECO:0000256" key="4">
    <source>
        <dbReference type="ARBA" id="ARBA00023163"/>
    </source>
</evidence>
<dbReference type="PROSITE" id="PS50937">
    <property type="entry name" value="HTH_MERR_2"/>
    <property type="match status" value="1"/>
</dbReference>
<evidence type="ECO:0000256" key="1">
    <source>
        <dbReference type="ARBA" id="ARBA00022491"/>
    </source>
</evidence>
<dbReference type="GO" id="GO:0003677">
    <property type="term" value="F:DNA binding"/>
    <property type="evidence" value="ECO:0007669"/>
    <property type="project" value="UniProtKB-KW"/>
</dbReference>
<organism evidence="7 8">
    <name type="scientific">Cetobacterium somerae ATCC BAA-474</name>
    <dbReference type="NCBI Taxonomy" id="1319815"/>
    <lineage>
        <taxon>Bacteria</taxon>
        <taxon>Fusobacteriati</taxon>
        <taxon>Fusobacteriota</taxon>
        <taxon>Fusobacteriia</taxon>
        <taxon>Fusobacteriales</taxon>
        <taxon>Fusobacteriaceae</taxon>
        <taxon>Cetobacterium</taxon>
    </lineage>
</organism>
<dbReference type="HOGENOM" id="CLU_065103_0_0_0"/>
<keyword evidence="1" id="KW-0678">Repressor</keyword>
<evidence type="ECO:0000313" key="7">
    <source>
        <dbReference type="EMBL" id="ERT69516.1"/>
    </source>
</evidence>
<dbReference type="EMBL" id="AXZF01000019">
    <property type="protein sequence ID" value="ERT69516.1"/>
    <property type="molecule type" value="Genomic_DNA"/>
</dbReference>
<dbReference type="InterPro" id="IPR047057">
    <property type="entry name" value="MerR_fam"/>
</dbReference>
<dbReference type="SMART" id="SM00422">
    <property type="entry name" value="HTH_MERR"/>
    <property type="match status" value="1"/>
</dbReference>
<evidence type="ECO:0000256" key="5">
    <source>
        <dbReference type="SAM" id="Coils"/>
    </source>
</evidence>
<dbReference type="InterPro" id="IPR011256">
    <property type="entry name" value="Reg_factor_effector_dom_sf"/>
</dbReference>
<gene>
    <name evidence="7" type="ORF">HMPREF0202_00544</name>
</gene>
<feature type="domain" description="HTH merR-type" evidence="6">
    <location>
        <begin position="3"/>
        <end position="73"/>
    </location>
</feature>
<dbReference type="AlphaFoldDB" id="U7VDC3"/>
<dbReference type="eggNOG" id="COG0789">
    <property type="taxonomic scope" value="Bacteria"/>
</dbReference>
<evidence type="ECO:0000313" key="8">
    <source>
        <dbReference type="Proteomes" id="UP000017081"/>
    </source>
</evidence>
<dbReference type="SUPFAM" id="SSF46955">
    <property type="entry name" value="Putative DNA-binding domain"/>
    <property type="match status" value="1"/>
</dbReference>
<dbReference type="RefSeq" id="WP_023050091.1">
    <property type="nucleotide sequence ID" value="NZ_CP173065.2"/>
</dbReference>
<evidence type="ECO:0000256" key="3">
    <source>
        <dbReference type="ARBA" id="ARBA00023125"/>
    </source>
</evidence>
<protein>
    <recommendedName>
        <fullName evidence="6">HTH merR-type domain-containing protein</fullName>
    </recommendedName>
</protein>
<keyword evidence="8" id="KW-1185">Reference proteome</keyword>
<dbReference type="Pfam" id="PF13411">
    <property type="entry name" value="MerR_1"/>
    <property type="match status" value="1"/>
</dbReference>
<reference evidence="7 8" key="1">
    <citation type="submission" date="2013-08" db="EMBL/GenBank/DDBJ databases">
        <authorList>
            <person name="Weinstock G."/>
            <person name="Sodergren E."/>
            <person name="Wylie T."/>
            <person name="Fulton L."/>
            <person name="Fulton R."/>
            <person name="Fronick C."/>
            <person name="O'Laughlin M."/>
            <person name="Godfrey J."/>
            <person name="Miner T."/>
            <person name="Herter B."/>
            <person name="Appelbaum E."/>
            <person name="Cordes M."/>
            <person name="Lek S."/>
            <person name="Wollam A."/>
            <person name="Pepin K.H."/>
            <person name="Palsikar V.B."/>
            <person name="Mitreva M."/>
            <person name="Wilson R.K."/>
        </authorList>
    </citation>
    <scope>NUCLEOTIDE SEQUENCE [LARGE SCALE GENOMIC DNA]</scope>
    <source>
        <strain evidence="7 8">ATCC BAA-474</strain>
    </source>
</reference>
<accession>U7VDC3</accession>
<dbReference type="InterPro" id="IPR000551">
    <property type="entry name" value="MerR-type_HTH_dom"/>
</dbReference>
<dbReference type="SUPFAM" id="SSF55136">
    <property type="entry name" value="Probable bacterial effector-binding domain"/>
    <property type="match status" value="1"/>
</dbReference>
<evidence type="ECO:0000259" key="6">
    <source>
        <dbReference type="PROSITE" id="PS50937"/>
    </source>
</evidence>
<keyword evidence="5" id="KW-0175">Coiled coil</keyword>
<dbReference type="Gene3D" id="1.10.1660.10">
    <property type="match status" value="1"/>
</dbReference>
<dbReference type="PANTHER" id="PTHR30204:SF69">
    <property type="entry name" value="MERR-FAMILY TRANSCRIPTIONAL REGULATOR"/>
    <property type="match status" value="1"/>
</dbReference>
<keyword evidence="4" id="KW-0804">Transcription</keyword>
<dbReference type="STRING" id="1319815.HMPREF0202_00544"/>
<dbReference type="GO" id="GO:0003700">
    <property type="term" value="F:DNA-binding transcription factor activity"/>
    <property type="evidence" value="ECO:0007669"/>
    <property type="project" value="InterPro"/>
</dbReference>
<dbReference type="Proteomes" id="UP000017081">
    <property type="component" value="Unassembled WGS sequence"/>
</dbReference>
<name>U7VDC3_9FUSO</name>
<evidence type="ECO:0000256" key="2">
    <source>
        <dbReference type="ARBA" id="ARBA00023015"/>
    </source>
</evidence>
<proteinExistence type="predicted"/>
<comment type="caution">
    <text evidence="7">The sequence shown here is derived from an EMBL/GenBank/DDBJ whole genome shotgun (WGS) entry which is preliminary data.</text>
</comment>
<dbReference type="InterPro" id="IPR009061">
    <property type="entry name" value="DNA-bd_dom_put_sf"/>
</dbReference>
<sequence>MKLYKISEIAKTFNISRETLIYYDTINLFKPAYIDQENGYRYYNDENISDLYFISMLKKANFSLKEIKDYIKCKNTSDSIELLNKKLQQIKDKISILQNSAEFISDKIQEIENISNQDGCTPFLETLNDVFVFQIEISEPKSEKELIEGIHTLNELRKKYSLEKAKRITILKKDDILKNEYFKIDRIGVIASSVSNHYIDFNLVVSIYHKDFTQKIGESYFKLLKFIDENNFKILGDSIETFSDVIVNAGNCMGQTIKISIPIES</sequence>